<dbReference type="AlphaFoldDB" id="A0A509EJ55"/>
<keyword evidence="1" id="KW-0812">Transmembrane</keyword>
<accession>A0A509EJ55</accession>
<keyword evidence="3" id="KW-1185">Reference proteome</keyword>
<dbReference type="RefSeq" id="WP_185156961.1">
    <property type="nucleotide sequence ID" value="NZ_CABFPH010000082.1"/>
</dbReference>
<evidence type="ECO:0000313" key="3">
    <source>
        <dbReference type="Proteomes" id="UP000410984"/>
    </source>
</evidence>
<protein>
    <submittedName>
        <fullName evidence="2">Uncharacterized protein</fullName>
    </submittedName>
</protein>
<gene>
    <name evidence="2" type="ORF">MET9862_04323</name>
</gene>
<proteinExistence type="predicted"/>
<evidence type="ECO:0000313" key="2">
    <source>
        <dbReference type="EMBL" id="VUD73704.1"/>
    </source>
</evidence>
<dbReference type="EMBL" id="CABFPH010000082">
    <property type="protein sequence ID" value="VUD73704.1"/>
    <property type="molecule type" value="Genomic_DNA"/>
</dbReference>
<organism evidence="2 3">
    <name type="scientific">Methylobacterium symbioticum</name>
    <dbReference type="NCBI Taxonomy" id="2584084"/>
    <lineage>
        <taxon>Bacteria</taxon>
        <taxon>Pseudomonadati</taxon>
        <taxon>Pseudomonadota</taxon>
        <taxon>Alphaproteobacteria</taxon>
        <taxon>Hyphomicrobiales</taxon>
        <taxon>Methylobacteriaceae</taxon>
        <taxon>Methylobacterium</taxon>
    </lineage>
</organism>
<sequence>MAGRIGLGQAMPQNAETDRSDRFVAPRSLHTGALWIAFAAPLTATLMLLAVRFAG</sequence>
<feature type="transmembrane region" description="Helical" evidence="1">
    <location>
        <begin position="32"/>
        <end position="51"/>
    </location>
</feature>
<reference evidence="2 3" key="1">
    <citation type="submission" date="2019-06" db="EMBL/GenBank/DDBJ databases">
        <authorList>
            <person name="Rodrigo-Torres L."/>
            <person name="Arahal R. D."/>
            <person name="Lucena T."/>
        </authorList>
    </citation>
    <scope>NUCLEOTIDE SEQUENCE [LARGE SCALE GENOMIC DNA]</scope>
    <source>
        <strain evidence="2 3">SB0023/3</strain>
    </source>
</reference>
<keyword evidence="1" id="KW-1133">Transmembrane helix</keyword>
<name>A0A509EJ55_9HYPH</name>
<dbReference type="Proteomes" id="UP000410984">
    <property type="component" value="Unassembled WGS sequence"/>
</dbReference>
<evidence type="ECO:0000256" key="1">
    <source>
        <dbReference type="SAM" id="Phobius"/>
    </source>
</evidence>
<keyword evidence="1" id="KW-0472">Membrane</keyword>